<feature type="domain" description="Histidine kinase" evidence="9">
    <location>
        <begin position="46"/>
        <end position="212"/>
    </location>
</feature>
<dbReference type="KEGG" id="sgy:Sgly_0740"/>
<dbReference type="GO" id="GO:0005524">
    <property type="term" value="F:ATP binding"/>
    <property type="evidence" value="ECO:0007669"/>
    <property type="project" value="UniProtKB-KW"/>
</dbReference>
<evidence type="ECO:0000256" key="1">
    <source>
        <dbReference type="ARBA" id="ARBA00000085"/>
    </source>
</evidence>
<organism evidence="10 11">
    <name type="scientific">Syntrophobotulus glycolicus (strain DSM 8271 / FlGlyR)</name>
    <dbReference type="NCBI Taxonomy" id="645991"/>
    <lineage>
        <taxon>Bacteria</taxon>
        <taxon>Bacillati</taxon>
        <taxon>Bacillota</taxon>
        <taxon>Clostridia</taxon>
        <taxon>Eubacteriales</taxon>
        <taxon>Desulfitobacteriaceae</taxon>
        <taxon>Syntrophobotulus</taxon>
    </lineage>
</organism>
<dbReference type="STRING" id="645991.Sgly_0740"/>
<dbReference type="PROSITE" id="PS50109">
    <property type="entry name" value="HIS_KIN"/>
    <property type="match status" value="1"/>
</dbReference>
<evidence type="ECO:0000313" key="11">
    <source>
        <dbReference type="Proteomes" id="UP000007488"/>
    </source>
</evidence>
<dbReference type="Gene3D" id="3.30.565.10">
    <property type="entry name" value="Histidine kinase-like ATPase, C-terminal domain"/>
    <property type="match status" value="1"/>
</dbReference>
<keyword evidence="3" id="KW-0597">Phosphoprotein</keyword>
<evidence type="ECO:0000256" key="2">
    <source>
        <dbReference type="ARBA" id="ARBA00012438"/>
    </source>
</evidence>
<dbReference type="Pfam" id="PF02518">
    <property type="entry name" value="HATPase_c"/>
    <property type="match status" value="1"/>
</dbReference>
<comment type="catalytic activity">
    <reaction evidence="1">
        <text>ATP + protein L-histidine = ADP + protein N-phospho-L-histidine.</text>
        <dbReference type="EC" id="2.7.13.3"/>
    </reaction>
</comment>
<dbReference type="RefSeq" id="WP_013623971.1">
    <property type="nucleotide sequence ID" value="NC_015172.1"/>
</dbReference>
<dbReference type="Proteomes" id="UP000007488">
    <property type="component" value="Chromosome"/>
</dbReference>
<dbReference type="Pfam" id="PF07730">
    <property type="entry name" value="HisKA_3"/>
    <property type="match status" value="1"/>
</dbReference>
<dbReference type="InterPro" id="IPR036890">
    <property type="entry name" value="HATPase_C_sf"/>
</dbReference>
<dbReference type="InterPro" id="IPR003594">
    <property type="entry name" value="HATPase_dom"/>
</dbReference>
<evidence type="ECO:0000256" key="7">
    <source>
        <dbReference type="ARBA" id="ARBA00022840"/>
    </source>
</evidence>
<reference evidence="11" key="2">
    <citation type="submission" date="2011-02" db="EMBL/GenBank/DDBJ databases">
        <title>The complete genome of Syntrophobotulus glycolicus DSM 8271.</title>
        <authorList>
            <person name="Lucas S."/>
            <person name="Copeland A."/>
            <person name="Lapidus A."/>
            <person name="Bruce D."/>
            <person name="Goodwin L."/>
            <person name="Pitluck S."/>
            <person name="Kyrpides N."/>
            <person name="Mavromatis K."/>
            <person name="Pagani I."/>
            <person name="Ivanova N."/>
            <person name="Mikhailova N."/>
            <person name="Chertkov O."/>
            <person name="Held B."/>
            <person name="Detter J.C."/>
            <person name="Tapia R."/>
            <person name="Han C."/>
            <person name="Land M."/>
            <person name="Hauser L."/>
            <person name="Markowitz V."/>
            <person name="Cheng J.-F."/>
            <person name="Hugenholtz P."/>
            <person name="Woyke T."/>
            <person name="Wu D."/>
            <person name="Spring S."/>
            <person name="Schroeder M."/>
            <person name="Brambilla E."/>
            <person name="Klenk H.-P."/>
            <person name="Eisen J.A."/>
        </authorList>
    </citation>
    <scope>NUCLEOTIDE SEQUENCE [LARGE SCALE GENOMIC DNA]</scope>
    <source>
        <strain evidence="11">DSM 8271 / FlGlyR</strain>
    </source>
</reference>
<evidence type="ECO:0000313" key="10">
    <source>
        <dbReference type="EMBL" id="ADY55100.1"/>
    </source>
</evidence>
<dbReference type="HOGENOM" id="CLU_000445_20_6_9"/>
<dbReference type="InterPro" id="IPR050482">
    <property type="entry name" value="Sensor_HK_TwoCompSys"/>
</dbReference>
<evidence type="ECO:0000256" key="5">
    <source>
        <dbReference type="ARBA" id="ARBA00022741"/>
    </source>
</evidence>
<dbReference type="GO" id="GO:0016020">
    <property type="term" value="C:membrane"/>
    <property type="evidence" value="ECO:0007669"/>
    <property type="project" value="InterPro"/>
</dbReference>
<keyword evidence="4" id="KW-0808">Transferase</keyword>
<sequence length="212" mass="24807">MNHKMIEENKKEIAREIHDGPLQTGLYISRRLKQLNDSKQNTVRNEEITEIQELINNLNDELRTICFDLRTSILKNKGLIDSISVLMEEIMKKESIVIFFDVEGFSNSLKLEEKIEVTIFRIIQEGIRNIVRHSGSKKVEIKLRQKTKYIEIELKDFGQGFDITILEKYFLEHNHFGLIGMRERVQNLGGEFIIMSHPREGTVLQVILPNQK</sequence>
<dbReference type="InterPro" id="IPR005467">
    <property type="entry name" value="His_kinase_dom"/>
</dbReference>
<keyword evidence="6 10" id="KW-0418">Kinase</keyword>
<evidence type="ECO:0000256" key="6">
    <source>
        <dbReference type="ARBA" id="ARBA00022777"/>
    </source>
</evidence>
<accession>F0T0N5</accession>
<protein>
    <recommendedName>
        <fullName evidence="2">histidine kinase</fullName>
        <ecNumber evidence="2">2.7.13.3</ecNumber>
    </recommendedName>
</protein>
<gene>
    <name evidence="10" type="ordered locus">Sgly_0740</name>
</gene>
<dbReference type="SMART" id="SM00387">
    <property type="entry name" value="HATPase_c"/>
    <property type="match status" value="1"/>
</dbReference>
<evidence type="ECO:0000256" key="3">
    <source>
        <dbReference type="ARBA" id="ARBA00022553"/>
    </source>
</evidence>
<dbReference type="eggNOG" id="COG4585">
    <property type="taxonomic scope" value="Bacteria"/>
</dbReference>
<dbReference type="AlphaFoldDB" id="F0T0N5"/>
<dbReference type="EMBL" id="CP002547">
    <property type="protein sequence ID" value="ADY55100.1"/>
    <property type="molecule type" value="Genomic_DNA"/>
</dbReference>
<dbReference type="PANTHER" id="PTHR24421">
    <property type="entry name" value="NITRATE/NITRITE SENSOR PROTEIN NARX-RELATED"/>
    <property type="match status" value="1"/>
</dbReference>
<keyword evidence="5" id="KW-0547">Nucleotide-binding</keyword>
<evidence type="ECO:0000256" key="4">
    <source>
        <dbReference type="ARBA" id="ARBA00022679"/>
    </source>
</evidence>
<keyword evidence="7" id="KW-0067">ATP-binding</keyword>
<dbReference type="InterPro" id="IPR011712">
    <property type="entry name" value="Sig_transdc_His_kin_sub3_dim/P"/>
</dbReference>
<dbReference type="EC" id="2.7.13.3" evidence="2"/>
<dbReference type="CDD" id="cd16917">
    <property type="entry name" value="HATPase_UhpB-NarQ-NarX-like"/>
    <property type="match status" value="1"/>
</dbReference>
<name>F0T0N5_SYNGF</name>
<dbReference type="PANTHER" id="PTHR24421:SF10">
    <property type="entry name" value="NITRATE_NITRITE SENSOR PROTEIN NARQ"/>
    <property type="match status" value="1"/>
</dbReference>
<evidence type="ECO:0000256" key="8">
    <source>
        <dbReference type="ARBA" id="ARBA00023012"/>
    </source>
</evidence>
<keyword evidence="11" id="KW-1185">Reference proteome</keyword>
<reference evidence="10 11" key="1">
    <citation type="journal article" date="2011" name="Stand. Genomic Sci.">
        <title>Complete genome sequence of Syntrophobotulus glycolicus type strain (FlGlyR).</title>
        <authorList>
            <person name="Han C."/>
            <person name="Mwirichia R."/>
            <person name="Chertkov O."/>
            <person name="Held B."/>
            <person name="Lapidus A."/>
            <person name="Nolan M."/>
            <person name="Lucas S."/>
            <person name="Hammon N."/>
            <person name="Deshpande S."/>
            <person name="Cheng J.F."/>
            <person name="Tapia R."/>
            <person name="Goodwin L."/>
            <person name="Pitluck S."/>
            <person name="Huntemann M."/>
            <person name="Liolios K."/>
            <person name="Ivanova N."/>
            <person name="Pagani I."/>
            <person name="Mavromatis K."/>
            <person name="Ovchinikova G."/>
            <person name="Pati A."/>
            <person name="Chen A."/>
            <person name="Palaniappan K."/>
            <person name="Land M."/>
            <person name="Hauser L."/>
            <person name="Brambilla E.M."/>
            <person name="Rohde M."/>
            <person name="Spring S."/>
            <person name="Sikorski J."/>
            <person name="Goker M."/>
            <person name="Woyke T."/>
            <person name="Bristow J."/>
            <person name="Eisen J.A."/>
            <person name="Markowitz V."/>
            <person name="Hugenholtz P."/>
            <person name="Kyrpides N.C."/>
            <person name="Klenk H.P."/>
            <person name="Detter J.C."/>
        </authorList>
    </citation>
    <scope>NUCLEOTIDE SEQUENCE [LARGE SCALE GENOMIC DNA]</scope>
    <source>
        <strain evidence="11">DSM 8271 / FlGlyR</strain>
    </source>
</reference>
<proteinExistence type="predicted"/>
<keyword evidence="8" id="KW-0902">Two-component regulatory system</keyword>
<dbReference type="SUPFAM" id="SSF55874">
    <property type="entry name" value="ATPase domain of HSP90 chaperone/DNA topoisomerase II/histidine kinase"/>
    <property type="match status" value="1"/>
</dbReference>
<dbReference type="GO" id="GO:0000155">
    <property type="term" value="F:phosphorelay sensor kinase activity"/>
    <property type="evidence" value="ECO:0007669"/>
    <property type="project" value="InterPro"/>
</dbReference>
<evidence type="ECO:0000259" key="9">
    <source>
        <dbReference type="PROSITE" id="PS50109"/>
    </source>
</evidence>
<dbReference type="GO" id="GO:0046983">
    <property type="term" value="F:protein dimerization activity"/>
    <property type="evidence" value="ECO:0007669"/>
    <property type="project" value="InterPro"/>
</dbReference>